<dbReference type="RefSeq" id="WP_105277254.1">
    <property type="nucleotide sequence ID" value="NZ_BLES01000041.1"/>
</dbReference>
<proteinExistence type="predicted"/>
<feature type="region of interest" description="Disordered" evidence="1">
    <location>
        <begin position="1"/>
        <end position="28"/>
    </location>
</feature>
<comment type="caution">
    <text evidence="3">The sequence shown here is derived from an EMBL/GenBank/DDBJ whole genome shotgun (WGS) entry which is preliminary data.</text>
</comment>
<accession>A0AAN3PXP3</accession>
<dbReference type="PANTHER" id="PTHR39639:SF1">
    <property type="entry name" value="DUF262 DOMAIN-CONTAINING PROTEIN"/>
    <property type="match status" value="1"/>
</dbReference>
<dbReference type="EMBL" id="AAXDPX010000006">
    <property type="protein sequence ID" value="EGO6678291.1"/>
    <property type="molecule type" value="Genomic_DNA"/>
</dbReference>
<sequence>MSNADVENDSIELEDQEELELTSHPHQMGTDTEVRIAKEQSSVFELLRREARGQLVLAPDFQRKLVWDRKHQSELIESILMGIPIPLIYLFEDENGVRQIIDGKQRISALKRYVNNEFSLTDLSMLPDLRGKKFSDIPPLLQAKLEDCQLHSYVIQPPTPEYVKFNIFERVNRSGINLNKQEMRHALYQGKATKLIKDLAEHESFRLATGNGVKSERMRDRYLVLRFVGFYLLVTNQMPGVEFRSDIDAFLASAMKFINTKADDELLEEVEDACITGMTNVYKALGSEAFRFSTKSGAKRRPVNMGLFEVLVMVFSQISFEFLSKNIELKQLIEQYKYNFDEIGIFSGAIDTTQYVNMRFDFAKEIMERIKNAYKY</sequence>
<dbReference type="Proteomes" id="UP000600030">
    <property type="component" value="Unassembled WGS sequence"/>
</dbReference>
<name>A0AAN3PXP3_ECOLX</name>
<evidence type="ECO:0000313" key="3">
    <source>
        <dbReference type="EMBL" id="EGO6678291.1"/>
    </source>
</evidence>
<evidence type="ECO:0000256" key="1">
    <source>
        <dbReference type="SAM" id="MobiDB-lite"/>
    </source>
</evidence>
<evidence type="ECO:0000259" key="2">
    <source>
        <dbReference type="Pfam" id="PF03235"/>
    </source>
</evidence>
<dbReference type="AlphaFoldDB" id="A0AAN3PXP3"/>
<feature type="compositionally biased region" description="Acidic residues" evidence="1">
    <location>
        <begin position="1"/>
        <end position="20"/>
    </location>
</feature>
<gene>
    <name evidence="3" type="ORF">GTP92_08135</name>
</gene>
<protein>
    <submittedName>
        <fullName evidence="3">DUF262 domain-containing protein</fullName>
    </submittedName>
</protein>
<evidence type="ECO:0000313" key="4">
    <source>
        <dbReference type="Proteomes" id="UP000600030"/>
    </source>
</evidence>
<feature type="domain" description="GmrSD restriction endonucleases N-terminal" evidence="2">
    <location>
        <begin position="45"/>
        <end position="188"/>
    </location>
</feature>
<dbReference type="InterPro" id="IPR004919">
    <property type="entry name" value="GmrSD_N"/>
</dbReference>
<organism evidence="3 4">
    <name type="scientific">Escherichia coli</name>
    <dbReference type="NCBI Taxonomy" id="562"/>
    <lineage>
        <taxon>Bacteria</taxon>
        <taxon>Pseudomonadati</taxon>
        <taxon>Pseudomonadota</taxon>
        <taxon>Gammaproteobacteria</taxon>
        <taxon>Enterobacterales</taxon>
        <taxon>Enterobacteriaceae</taxon>
        <taxon>Escherichia</taxon>
    </lineage>
</organism>
<reference evidence="3" key="1">
    <citation type="submission" date="2020-01" db="EMBL/GenBank/DDBJ databases">
        <authorList>
            <consortium name="GenomeTrakr network: Whole genome sequencing for foodborne pathogen traceback"/>
        </authorList>
    </citation>
    <scope>NUCLEOTIDE SEQUENCE</scope>
    <source>
        <strain evidence="3">PSU-2311</strain>
    </source>
</reference>
<dbReference type="Pfam" id="PF03235">
    <property type="entry name" value="GmrSD_N"/>
    <property type="match status" value="1"/>
</dbReference>
<dbReference type="PANTHER" id="PTHR39639">
    <property type="entry name" value="CHROMOSOME 16, WHOLE GENOME SHOTGUN SEQUENCE"/>
    <property type="match status" value="1"/>
</dbReference>